<reference evidence="3" key="1">
    <citation type="journal article" date="2020" name="bioRxiv">
        <title>Comparative genomics of Chlamydomonas.</title>
        <authorList>
            <person name="Craig R.J."/>
            <person name="Hasan A.R."/>
            <person name="Ness R.W."/>
            <person name="Keightley P.D."/>
        </authorList>
    </citation>
    <scope>NUCLEOTIDE SEQUENCE</scope>
    <source>
        <strain evidence="3">SAG 7.73</strain>
    </source>
</reference>
<protein>
    <recommendedName>
        <fullName evidence="5">Secreted protein</fullName>
    </recommendedName>
</protein>
<evidence type="ECO:0000256" key="2">
    <source>
        <dbReference type="SAM" id="SignalP"/>
    </source>
</evidence>
<sequence length="67" mass="7411">MAWVAALFSFWIAFVCIVDVVHCLAGCCGDWNKAYANEKAERDAKAHHGQPCNQEMNRDEAQKAAAV</sequence>
<dbReference type="Proteomes" id="UP000650467">
    <property type="component" value="Unassembled WGS sequence"/>
</dbReference>
<organism evidence="3 4">
    <name type="scientific">Chlamydomonas incerta</name>
    <dbReference type="NCBI Taxonomy" id="51695"/>
    <lineage>
        <taxon>Eukaryota</taxon>
        <taxon>Viridiplantae</taxon>
        <taxon>Chlorophyta</taxon>
        <taxon>core chlorophytes</taxon>
        <taxon>Chlorophyceae</taxon>
        <taxon>CS clade</taxon>
        <taxon>Chlamydomonadales</taxon>
        <taxon>Chlamydomonadaceae</taxon>
        <taxon>Chlamydomonas</taxon>
    </lineage>
</organism>
<feature type="region of interest" description="Disordered" evidence="1">
    <location>
        <begin position="46"/>
        <end position="67"/>
    </location>
</feature>
<gene>
    <name evidence="3" type="ORF">HXX76_008063</name>
</gene>
<name>A0A835W1F5_CHLIN</name>
<feature type="signal peptide" evidence="2">
    <location>
        <begin position="1"/>
        <end position="23"/>
    </location>
</feature>
<evidence type="ECO:0000256" key="1">
    <source>
        <dbReference type="SAM" id="MobiDB-lite"/>
    </source>
</evidence>
<feature type="chain" id="PRO_5032678642" description="Secreted protein" evidence="2">
    <location>
        <begin position="24"/>
        <end position="67"/>
    </location>
</feature>
<evidence type="ECO:0000313" key="4">
    <source>
        <dbReference type="Proteomes" id="UP000650467"/>
    </source>
</evidence>
<dbReference type="AlphaFoldDB" id="A0A835W1F5"/>
<dbReference type="OrthoDB" id="10551617at2759"/>
<feature type="compositionally biased region" description="Basic and acidic residues" evidence="1">
    <location>
        <begin position="56"/>
        <end position="67"/>
    </location>
</feature>
<evidence type="ECO:0000313" key="3">
    <source>
        <dbReference type="EMBL" id="KAG2433693.1"/>
    </source>
</evidence>
<keyword evidence="2" id="KW-0732">Signal</keyword>
<dbReference type="EMBL" id="JAEHOC010000018">
    <property type="protein sequence ID" value="KAG2433693.1"/>
    <property type="molecule type" value="Genomic_DNA"/>
</dbReference>
<comment type="caution">
    <text evidence="3">The sequence shown here is derived from an EMBL/GenBank/DDBJ whole genome shotgun (WGS) entry which is preliminary data.</text>
</comment>
<accession>A0A835W1F5</accession>
<proteinExistence type="predicted"/>
<evidence type="ECO:0008006" key="5">
    <source>
        <dbReference type="Google" id="ProtNLM"/>
    </source>
</evidence>
<keyword evidence="4" id="KW-1185">Reference proteome</keyword>